<dbReference type="CDD" id="cd01949">
    <property type="entry name" value="GGDEF"/>
    <property type="match status" value="1"/>
</dbReference>
<dbReference type="PANTHER" id="PTHR45138">
    <property type="entry name" value="REGULATORY COMPONENTS OF SENSORY TRANSDUCTION SYSTEM"/>
    <property type="match status" value="1"/>
</dbReference>
<dbReference type="SUPFAM" id="SSF55073">
    <property type="entry name" value="Nucleotide cyclase"/>
    <property type="match status" value="1"/>
</dbReference>
<dbReference type="PANTHER" id="PTHR45138:SF24">
    <property type="entry name" value="DIGUANYLATE CYCLASE DGCC-RELATED"/>
    <property type="match status" value="1"/>
</dbReference>
<dbReference type="InterPro" id="IPR035965">
    <property type="entry name" value="PAS-like_dom_sf"/>
</dbReference>
<evidence type="ECO:0000259" key="8">
    <source>
        <dbReference type="PROSITE" id="PS50112"/>
    </source>
</evidence>
<dbReference type="PROSITE" id="PS50112">
    <property type="entry name" value="PAS"/>
    <property type="match status" value="1"/>
</dbReference>
<dbReference type="InterPro" id="IPR001610">
    <property type="entry name" value="PAC"/>
</dbReference>
<dbReference type="PROSITE" id="PS50887">
    <property type="entry name" value="GGDEF"/>
    <property type="match status" value="1"/>
</dbReference>
<feature type="transmembrane region" description="Helical" evidence="7">
    <location>
        <begin position="147"/>
        <end position="169"/>
    </location>
</feature>
<dbReference type="SMART" id="SM00086">
    <property type="entry name" value="PAC"/>
    <property type="match status" value="2"/>
</dbReference>
<dbReference type="PROSITE" id="PS50113">
    <property type="entry name" value="PAC"/>
    <property type="match status" value="1"/>
</dbReference>
<reference evidence="11 12" key="1">
    <citation type="submission" date="2020-12" db="EMBL/GenBank/DDBJ databases">
        <title>Sphingomonas sp.</title>
        <authorList>
            <person name="Kim M.K."/>
        </authorList>
    </citation>
    <scope>NUCLEOTIDE SEQUENCE [LARGE SCALE GENOMIC DNA]</scope>
    <source>
        <strain evidence="11 12">BT552</strain>
    </source>
</reference>
<dbReference type="NCBIfam" id="TIGR00229">
    <property type="entry name" value="sensory_box"/>
    <property type="match status" value="1"/>
</dbReference>
<feature type="transmembrane region" description="Helical" evidence="7">
    <location>
        <begin position="207"/>
        <end position="240"/>
    </location>
</feature>
<comment type="subcellular location">
    <subcellularLocation>
        <location evidence="1">Cell membrane</location>
        <topology evidence="1">Multi-pass membrane protein</topology>
    </subcellularLocation>
</comment>
<keyword evidence="6 7" id="KW-0472">Membrane</keyword>
<protein>
    <recommendedName>
        <fullName evidence="2">diguanylate cyclase</fullName>
        <ecNumber evidence="2">2.7.7.65</ecNumber>
    </recommendedName>
</protein>
<sequence length="730" mass="77413">MVHRTILAPLGVGILYWAAAAMSLALTNGADGVATMWPASGILFAALIVLPARLRWPCLGFAAIGSVIANAMAGLTAATVIGFTIANMAEALVASALLRHWSPHRPSFIVPRDVLAFTAASVIAALWSATIAWIAAGQPGELFLPSWFVTVTLGMLIVTPTALLMLALVNPQSRAAVCQGSARRAAGLLTMVFAVTLAVFAQNSYPLLFLPLVALLAATYGLGPVGAASGVAIIAIVAPLMTGMGRGPLGLMLQSRIEMSFFLQFYLVVLFATALPLAALLAARDRLGRQCADSERLHRLLADTSSDVIVRFSNDGHPVYISPAVIRILDMTPAEVIAAPVMEPIHPDDREMVRANWLRLLTGDPNASLVVYRHRRRDGSYVWLEAAYRIVDAAPGTPAEVIASIRDVDARHRAELDAVRAVKRMQETNRLLALAERAAGVGHWRLGVADGTLFWSPEVFRIHGIAENEMPTAEDAIRFYLPEERPRIGSLVGQSMALRVGFDFEGRIVRPGGEVRHIISRGQPEFDPDGVFIGLFGIFQDVTLQVIAGRELEAAKRAAEDAAAQALRLVDIDALTGVSSRRKAMAALDEAIVDSRAAGLPLAVAIFDIDHFKGVNDRYGHAAGDAVLRRVARVAKEAVRPTDLVGRLGGEEFLVLLPGAPAANAVAIAEQLRTAVAASGGGVEVGPRVTVSVGVALLSEDASAASLLGDADRALYRAKAAGRNAARLAA</sequence>
<dbReference type="InterPro" id="IPR029787">
    <property type="entry name" value="Nucleotide_cyclase"/>
</dbReference>
<dbReference type="InterPro" id="IPR013655">
    <property type="entry name" value="PAS_fold_3"/>
</dbReference>
<dbReference type="SMART" id="SM00267">
    <property type="entry name" value="GGDEF"/>
    <property type="match status" value="1"/>
</dbReference>
<evidence type="ECO:0000256" key="1">
    <source>
        <dbReference type="ARBA" id="ARBA00004651"/>
    </source>
</evidence>
<feature type="transmembrane region" description="Helical" evidence="7">
    <location>
        <begin position="33"/>
        <end position="54"/>
    </location>
</feature>
<evidence type="ECO:0000256" key="3">
    <source>
        <dbReference type="ARBA" id="ARBA00022475"/>
    </source>
</evidence>
<dbReference type="InterPro" id="IPR043128">
    <property type="entry name" value="Rev_trsase/Diguanyl_cyclase"/>
</dbReference>
<evidence type="ECO:0000313" key="11">
    <source>
        <dbReference type="EMBL" id="MBM6577432.1"/>
    </source>
</evidence>
<evidence type="ECO:0000256" key="6">
    <source>
        <dbReference type="ARBA" id="ARBA00023136"/>
    </source>
</evidence>
<accession>A0ABS2D925</accession>
<feature type="transmembrane region" description="Helical" evidence="7">
    <location>
        <begin position="261"/>
        <end position="283"/>
    </location>
</feature>
<feature type="domain" description="GGDEF" evidence="10">
    <location>
        <begin position="600"/>
        <end position="730"/>
    </location>
</feature>
<feature type="domain" description="PAS" evidence="8">
    <location>
        <begin position="294"/>
        <end position="364"/>
    </location>
</feature>
<evidence type="ECO:0000256" key="4">
    <source>
        <dbReference type="ARBA" id="ARBA00022692"/>
    </source>
</evidence>
<proteinExistence type="predicted"/>
<dbReference type="Pfam" id="PF00990">
    <property type="entry name" value="GGDEF"/>
    <property type="match status" value="1"/>
</dbReference>
<dbReference type="Pfam" id="PF08447">
    <property type="entry name" value="PAS_3"/>
    <property type="match status" value="2"/>
</dbReference>
<dbReference type="EC" id="2.7.7.65" evidence="2"/>
<dbReference type="RefSeq" id="WP_204199540.1">
    <property type="nucleotide sequence ID" value="NZ_JAFEMC010000004.1"/>
</dbReference>
<dbReference type="InterPro" id="IPR007895">
    <property type="entry name" value="MASE1"/>
</dbReference>
<dbReference type="SMART" id="SM00091">
    <property type="entry name" value="PAS"/>
    <property type="match status" value="2"/>
</dbReference>
<keyword evidence="5 7" id="KW-1133">Transmembrane helix</keyword>
<feature type="domain" description="PAC" evidence="9">
    <location>
        <begin position="502"/>
        <end position="554"/>
    </location>
</feature>
<keyword evidence="4 7" id="KW-0812">Transmembrane</keyword>
<evidence type="ECO:0000256" key="5">
    <source>
        <dbReference type="ARBA" id="ARBA00022989"/>
    </source>
</evidence>
<keyword evidence="3" id="KW-1003">Cell membrane</keyword>
<dbReference type="Gene3D" id="3.30.70.270">
    <property type="match status" value="1"/>
</dbReference>
<dbReference type="Gene3D" id="3.30.450.20">
    <property type="entry name" value="PAS domain"/>
    <property type="match status" value="2"/>
</dbReference>
<feature type="transmembrane region" description="Helical" evidence="7">
    <location>
        <begin position="60"/>
        <end position="93"/>
    </location>
</feature>
<organism evidence="11 12">
    <name type="scientific">Sphingomonas longa</name>
    <dbReference type="NCBI Taxonomy" id="2778730"/>
    <lineage>
        <taxon>Bacteria</taxon>
        <taxon>Pseudomonadati</taxon>
        <taxon>Pseudomonadota</taxon>
        <taxon>Alphaproteobacteria</taxon>
        <taxon>Sphingomonadales</taxon>
        <taxon>Sphingomonadaceae</taxon>
        <taxon>Sphingomonas</taxon>
    </lineage>
</organism>
<dbReference type="SUPFAM" id="SSF55785">
    <property type="entry name" value="PYP-like sensor domain (PAS domain)"/>
    <property type="match status" value="2"/>
</dbReference>
<evidence type="ECO:0000259" key="10">
    <source>
        <dbReference type="PROSITE" id="PS50887"/>
    </source>
</evidence>
<comment type="caution">
    <text evidence="11">The sequence shown here is derived from an EMBL/GenBank/DDBJ whole genome shotgun (WGS) entry which is preliminary data.</text>
</comment>
<feature type="transmembrane region" description="Helical" evidence="7">
    <location>
        <begin position="181"/>
        <end position="201"/>
    </location>
</feature>
<feature type="transmembrane region" description="Helical" evidence="7">
    <location>
        <begin position="6"/>
        <end position="26"/>
    </location>
</feature>
<name>A0ABS2D925_9SPHN</name>
<dbReference type="NCBIfam" id="TIGR00254">
    <property type="entry name" value="GGDEF"/>
    <property type="match status" value="1"/>
</dbReference>
<evidence type="ECO:0000313" key="12">
    <source>
        <dbReference type="Proteomes" id="UP000763641"/>
    </source>
</evidence>
<evidence type="ECO:0000256" key="2">
    <source>
        <dbReference type="ARBA" id="ARBA00012528"/>
    </source>
</evidence>
<dbReference type="Gene3D" id="2.10.70.100">
    <property type="match status" value="1"/>
</dbReference>
<feature type="transmembrane region" description="Helical" evidence="7">
    <location>
        <begin position="114"/>
        <end position="135"/>
    </location>
</feature>
<evidence type="ECO:0000259" key="9">
    <source>
        <dbReference type="PROSITE" id="PS50113"/>
    </source>
</evidence>
<dbReference type="EMBL" id="JAFEMC010000004">
    <property type="protein sequence ID" value="MBM6577432.1"/>
    <property type="molecule type" value="Genomic_DNA"/>
</dbReference>
<keyword evidence="12" id="KW-1185">Reference proteome</keyword>
<evidence type="ECO:0000256" key="7">
    <source>
        <dbReference type="SAM" id="Phobius"/>
    </source>
</evidence>
<dbReference type="Pfam" id="PF05231">
    <property type="entry name" value="MASE1"/>
    <property type="match status" value="1"/>
</dbReference>
<dbReference type="InterPro" id="IPR000014">
    <property type="entry name" value="PAS"/>
</dbReference>
<dbReference type="InterPro" id="IPR000700">
    <property type="entry name" value="PAS-assoc_C"/>
</dbReference>
<dbReference type="CDD" id="cd00130">
    <property type="entry name" value="PAS"/>
    <property type="match status" value="1"/>
</dbReference>
<dbReference type="InterPro" id="IPR000160">
    <property type="entry name" value="GGDEF_dom"/>
</dbReference>
<dbReference type="Proteomes" id="UP000763641">
    <property type="component" value="Unassembled WGS sequence"/>
</dbReference>
<dbReference type="InterPro" id="IPR050469">
    <property type="entry name" value="Diguanylate_Cyclase"/>
</dbReference>
<gene>
    <name evidence="11" type="ORF">ILT43_13705</name>
</gene>